<reference evidence="2 3" key="1">
    <citation type="submission" date="2019-02" db="EMBL/GenBank/DDBJ databases">
        <title>Deep-cultivation of Planctomycetes and their phenomic and genomic characterization uncovers novel biology.</title>
        <authorList>
            <person name="Wiegand S."/>
            <person name="Jogler M."/>
            <person name="Boedeker C."/>
            <person name="Pinto D."/>
            <person name="Vollmers J."/>
            <person name="Rivas-Marin E."/>
            <person name="Kohn T."/>
            <person name="Peeters S.H."/>
            <person name="Heuer A."/>
            <person name="Rast P."/>
            <person name="Oberbeckmann S."/>
            <person name="Bunk B."/>
            <person name="Jeske O."/>
            <person name="Meyerdierks A."/>
            <person name="Storesund J.E."/>
            <person name="Kallscheuer N."/>
            <person name="Luecker S."/>
            <person name="Lage O.M."/>
            <person name="Pohl T."/>
            <person name="Merkel B.J."/>
            <person name="Hornburger P."/>
            <person name="Mueller R.-W."/>
            <person name="Bruemmer F."/>
            <person name="Labrenz M."/>
            <person name="Spormann A.M."/>
            <person name="Op den Camp H."/>
            <person name="Overmann J."/>
            <person name="Amann R."/>
            <person name="Jetten M.S.M."/>
            <person name="Mascher T."/>
            <person name="Medema M.H."/>
            <person name="Devos D.P."/>
            <person name="Kaster A.-K."/>
            <person name="Ovreas L."/>
            <person name="Rohde M."/>
            <person name="Galperin M.Y."/>
            <person name="Jogler C."/>
        </authorList>
    </citation>
    <scope>NUCLEOTIDE SEQUENCE [LARGE SCALE GENOMIC DNA]</scope>
    <source>
        <strain evidence="2 3">Mal48</strain>
    </source>
</reference>
<feature type="domain" description="Insertion element IS402-like" evidence="1">
    <location>
        <begin position="28"/>
        <end position="102"/>
    </location>
</feature>
<proteinExistence type="predicted"/>
<dbReference type="InterPro" id="IPR025161">
    <property type="entry name" value="IS402-like_dom"/>
</dbReference>
<accession>A0A517QK30</accession>
<dbReference type="KEGG" id="tpol:Mal48_11930"/>
<dbReference type="Pfam" id="PF13340">
    <property type="entry name" value="DUF4096"/>
    <property type="match status" value="1"/>
</dbReference>
<gene>
    <name evidence="2" type="ORF">Mal48_11930</name>
</gene>
<dbReference type="Proteomes" id="UP000315724">
    <property type="component" value="Chromosome"/>
</dbReference>
<organism evidence="2 3">
    <name type="scientific">Thalassoglobus polymorphus</name>
    <dbReference type="NCBI Taxonomy" id="2527994"/>
    <lineage>
        <taxon>Bacteria</taxon>
        <taxon>Pseudomonadati</taxon>
        <taxon>Planctomycetota</taxon>
        <taxon>Planctomycetia</taxon>
        <taxon>Planctomycetales</taxon>
        <taxon>Planctomycetaceae</taxon>
        <taxon>Thalassoglobus</taxon>
    </lineage>
</organism>
<dbReference type="PANTHER" id="PTHR46637">
    <property type="entry name" value="TIS1421-TRANSPOSASE PROTEIN A"/>
    <property type="match status" value="1"/>
</dbReference>
<keyword evidence="3" id="KW-1185">Reference proteome</keyword>
<evidence type="ECO:0000313" key="3">
    <source>
        <dbReference type="Proteomes" id="UP000315724"/>
    </source>
</evidence>
<evidence type="ECO:0000259" key="1">
    <source>
        <dbReference type="Pfam" id="PF13340"/>
    </source>
</evidence>
<dbReference type="OrthoDB" id="215598at2"/>
<sequence>MELTLIWWSKRERASSTSASRTDRTVTLTDKQWDLISNLFRWTPLTSKGGRPKIHPRDCLEGILWVLVSGARWKDLPKEYPSKATCHRRFVEWTKDGRLLKVWQRLLELTDSRKAIDLSETFADGTLSSGKKGAEALARLVVGRGRK</sequence>
<dbReference type="PANTHER" id="PTHR46637:SF1">
    <property type="entry name" value="BLL5188 PROTEIN"/>
    <property type="match status" value="1"/>
</dbReference>
<dbReference type="RefSeq" id="WP_145196912.1">
    <property type="nucleotide sequence ID" value="NZ_CP036267.1"/>
</dbReference>
<dbReference type="InterPro" id="IPR052909">
    <property type="entry name" value="Transposase_6_like"/>
</dbReference>
<name>A0A517QK30_9PLAN</name>
<dbReference type="AlphaFoldDB" id="A0A517QK30"/>
<dbReference type="EMBL" id="CP036267">
    <property type="protein sequence ID" value="QDT31954.1"/>
    <property type="molecule type" value="Genomic_DNA"/>
</dbReference>
<evidence type="ECO:0000313" key="2">
    <source>
        <dbReference type="EMBL" id="QDT31954.1"/>
    </source>
</evidence>
<protein>
    <recommendedName>
        <fullName evidence="1">Insertion element IS402-like domain-containing protein</fullName>
    </recommendedName>
</protein>